<dbReference type="PANTHER" id="PTHR30602:SF12">
    <property type="entry name" value="AMINO-ACID ACETYLTRANSFERASE NAGS1, CHLOROPLASTIC-RELATED"/>
    <property type="match status" value="1"/>
</dbReference>
<dbReference type="PROSITE" id="PS51186">
    <property type="entry name" value="GNAT"/>
    <property type="match status" value="1"/>
</dbReference>
<evidence type="ECO:0000313" key="4">
    <source>
        <dbReference type="EMBL" id="CAA7602469.1"/>
    </source>
</evidence>
<dbReference type="NCBIfam" id="NF005840">
    <property type="entry name" value="PRK07757.1"/>
    <property type="match status" value="1"/>
</dbReference>
<keyword evidence="2 4" id="KW-0012">Acyltransferase</keyword>
<dbReference type="InterPro" id="IPR010167">
    <property type="entry name" value="NH2A_AcTrfase"/>
</dbReference>
<dbReference type="GO" id="GO:0005737">
    <property type="term" value="C:cytoplasm"/>
    <property type="evidence" value="ECO:0007669"/>
    <property type="project" value="InterPro"/>
</dbReference>
<dbReference type="SUPFAM" id="SSF55729">
    <property type="entry name" value="Acyl-CoA N-acyltransferases (Nat)"/>
    <property type="match status" value="1"/>
</dbReference>
<gene>
    <name evidence="5" type="ORF">DEACI_0344</name>
    <name evidence="4" type="ORF">DEACI_3144</name>
</gene>
<evidence type="ECO:0000256" key="1">
    <source>
        <dbReference type="ARBA" id="ARBA00022679"/>
    </source>
</evidence>
<accession>A0A8S0W9B5</accession>
<dbReference type="KEGG" id="aacx:DEACI_3144"/>
<dbReference type="Pfam" id="PF00583">
    <property type="entry name" value="Acetyltransf_1"/>
    <property type="match status" value="1"/>
</dbReference>
<keyword evidence="1 4" id="KW-0808">Transferase</keyword>
<dbReference type="GO" id="GO:0004042">
    <property type="term" value="F:L-glutamate N-acetyltransferase activity"/>
    <property type="evidence" value="ECO:0007669"/>
    <property type="project" value="InterPro"/>
</dbReference>
<evidence type="ECO:0000313" key="6">
    <source>
        <dbReference type="Proteomes" id="UP001071230"/>
    </source>
</evidence>
<dbReference type="GO" id="GO:0006526">
    <property type="term" value="P:L-arginine biosynthetic process"/>
    <property type="evidence" value="ECO:0007669"/>
    <property type="project" value="InterPro"/>
</dbReference>
<dbReference type="EMBL" id="CDGJ01000005">
    <property type="protein sequence ID" value="CEJ05924.1"/>
    <property type="molecule type" value="Genomic_DNA"/>
</dbReference>
<proteinExistence type="predicted"/>
<evidence type="ECO:0000259" key="3">
    <source>
        <dbReference type="PROSITE" id="PS51186"/>
    </source>
</evidence>
<name>A0A8S0W9B5_9FIRM</name>
<reference evidence="5" key="1">
    <citation type="submission" date="2014-11" db="EMBL/GenBank/DDBJ databases">
        <authorList>
            <person name="Hornung B.V."/>
        </authorList>
    </citation>
    <scope>NUCLEOTIDE SEQUENCE</scope>
    <source>
        <strain evidence="5">INE</strain>
    </source>
</reference>
<dbReference type="InterPro" id="IPR000182">
    <property type="entry name" value="GNAT_dom"/>
</dbReference>
<sequence length="175" mass="19707">MKLRKARLQDVEDMLSLINHFAEEGLMLPRSRNTLYESVRDFLLAEEDGKIVGCGGLHIIWEKLAEIRALAVAPEEQGKHVGQTLVAALTEEAQALGCDQVFALTYSPVFFERCGFHRVDKEKMPQKVWKECINCVKFPNCDEVAVIYDFGETESDAVRRTTDVAAEEKNGADDE</sequence>
<dbReference type="InterPro" id="IPR016181">
    <property type="entry name" value="Acyl_CoA_acyltransferase"/>
</dbReference>
<dbReference type="AlphaFoldDB" id="A0A8S0W9B5"/>
<keyword evidence="6" id="KW-1185">Reference proteome</keyword>
<dbReference type="RefSeq" id="WP_306425009.1">
    <property type="nucleotide sequence ID" value="NZ_CDGJ01000005.1"/>
</dbReference>
<reference evidence="4" key="2">
    <citation type="submission" date="2020-01" db="EMBL/GenBank/DDBJ databases">
        <authorList>
            <person name="Hornung B."/>
        </authorList>
    </citation>
    <scope>NUCLEOTIDE SEQUENCE</scope>
    <source>
        <strain evidence="4">PacBioINE</strain>
    </source>
</reference>
<dbReference type="CDD" id="cd04301">
    <property type="entry name" value="NAT_SF"/>
    <property type="match status" value="1"/>
</dbReference>
<dbReference type="Proteomes" id="UP001071230">
    <property type="component" value="Unassembled WGS sequence"/>
</dbReference>
<evidence type="ECO:0000256" key="2">
    <source>
        <dbReference type="ARBA" id="ARBA00023315"/>
    </source>
</evidence>
<dbReference type="Gene3D" id="3.40.630.30">
    <property type="match status" value="1"/>
</dbReference>
<dbReference type="EMBL" id="LR746496">
    <property type="protein sequence ID" value="CAA7602469.1"/>
    <property type="molecule type" value="Genomic_DNA"/>
</dbReference>
<dbReference type="PANTHER" id="PTHR30602">
    <property type="entry name" value="AMINO-ACID ACETYLTRANSFERASE"/>
    <property type="match status" value="1"/>
</dbReference>
<dbReference type="EC" id="2.3.1.-" evidence="4"/>
<dbReference type="Proteomes" id="UP000836597">
    <property type="component" value="Chromosome"/>
</dbReference>
<protein>
    <submittedName>
        <fullName evidence="5">GCN5-related N-acetyltransferase = DSM 18033</fullName>
    </submittedName>
    <submittedName>
        <fullName evidence="4">Gcn5-related N-acetyltransferase (GNAT) domain protein</fullName>
        <ecNumber evidence="4">2.3.1.-</ecNumber>
    </submittedName>
</protein>
<evidence type="ECO:0000313" key="5">
    <source>
        <dbReference type="EMBL" id="CEJ05924.1"/>
    </source>
</evidence>
<organism evidence="4">
    <name type="scientific">Acididesulfobacillus acetoxydans</name>
    <dbReference type="NCBI Taxonomy" id="1561005"/>
    <lineage>
        <taxon>Bacteria</taxon>
        <taxon>Bacillati</taxon>
        <taxon>Bacillota</taxon>
        <taxon>Clostridia</taxon>
        <taxon>Eubacteriales</taxon>
        <taxon>Peptococcaceae</taxon>
        <taxon>Acididesulfobacillus</taxon>
    </lineage>
</organism>
<feature type="domain" description="N-acetyltransferase" evidence="3">
    <location>
        <begin position="1"/>
        <end position="135"/>
    </location>
</feature>